<dbReference type="EMBL" id="JAGGNH010000004">
    <property type="protein sequence ID" value="KAJ0976376.1"/>
    <property type="molecule type" value="Genomic_DNA"/>
</dbReference>
<feature type="compositionally biased region" description="Polar residues" evidence="1">
    <location>
        <begin position="25"/>
        <end position="38"/>
    </location>
</feature>
<feature type="compositionally biased region" description="Basic and acidic residues" evidence="1">
    <location>
        <begin position="7"/>
        <end position="20"/>
    </location>
</feature>
<accession>A0A9D5CN05</accession>
<proteinExistence type="predicted"/>
<keyword evidence="3" id="KW-1185">Reference proteome</keyword>
<name>A0A9D5CN05_9LILI</name>
<protein>
    <submittedName>
        <fullName evidence="2">Uncharacterized protein</fullName>
    </submittedName>
</protein>
<comment type="caution">
    <text evidence="2">The sequence shown here is derived from an EMBL/GenBank/DDBJ whole genome shotgun (WGS) entry which is preliminary data.</text>
</comment>
<gene>
    <name evidence="2" type="ORF">J5N97_018341</name>
</gene>
<reference evidence="2" key="2">
    <citation type="journal article" date="2022" name="Hortic Res">
        <title>The genome of Dioscorea zingiberensis sheds light on the biosynthesis, origin and evolution of the medicinally important diosgenin saponins.</title>
        <authorList>
            <person name="Li Y."/>
            <person name="Tan C."/>
            <person name="Li Z."/>
            <person name="Guo J."/>
            <person name="Li S."/>
            <person name="Chen X."/>
            <person name="Wang C."/>
            <person name="Dai X."/>
            <person name="Yang H."/>
            <person name="Song W."/>
            <person name="Hou L."/>
            <person name="Xu J."/>
            <person name="Tong Z."/>
            <person name="Xu A."/>
            <person name="Yuan X."/>
            <person name="Wang W."/>
            <person name="Yang Q."/>
            <person name="Chen L."/>
            <person name="Sun Z."/>
            <person name="Wang K."/>
            <person name="Pan B."/>
            <person name="Chen J."/>
            <person name="Bao Y."/>
            <person name="Liu F."/>
            <person name="Qi X."/>
            <person name="Gang D.R."/>
            <person name="Wen J."/>
            <person name="Li J."/>
        </authorList>
    </citation>
    <scope>NUCLEOTIDE SEQUENCE</scope>
    <source>
        <strain evidence="2">Dzin_1.0</strain>
    </source>
</reference>
<dbReference type="AlphaFoldDB" id="A0A9D5CN05"/>
<evidence type="ECO:0000313" key="3">
    <source>
        <dbReference type="Proteomes" id="UP001085076"/>
    </source>
</evidence>
<sequence length="374" mass="43207">MPDAGECNDKIPGRREEAMAKAEFSSGNEVLNSSNSVHLENHSESSEDGFPLVKAPYPPERVSFNPYCGLQESNMLECNLSNEFASNTCKTMAEYGKDVAHDCIIPLGADKYGNETITQFDAKLYVLANDDQNHNLACKMHQNQDVTSFSIVKDHCSRMKKNMENFHPIWTEVEHDRMTSVHKGRDRFQPELNESHKRYGLTDEGYFDTRSYGHGQNKETHASVHYKRIVRSLERKSMYNQNSCFNFDSSSQYVENDVSNWDTFEDRYPDPPTYKEDILQERSRHSSDTISLRKWSSNSWGSSETYLGHSRLRSIVEIPSKNKGDDSFLYHGHGFHQSSYRKGHYSSCAKYRDYDNNDFNIRERSICTEKIVKL</sequence>
<feature type="region of interest" description="Disordered" evidence="1">
    <location>
        <begin position="1"/>
        <end position="50"/>
    </location>
</feature>
<evidence type="ECO:0000313" key="2">
    <source>
        <dbReference type="EMBL" id="KAJ0976376.1"/>
    </source>
</evidence>
<organism evidence="2 3">
    <name type="scientific">Dioscorea zingiberensis</name>
    <dbReference type="NCBI Taxonomy" id="325984"/>
    <lineage>
        <taxon>Eukaryota</taxon>
        <taxon>Viridiplantae</taxon>
        <taxon>Streptophyta</taxon>
        <taxon>Embryophyta</taxon>
        <taxon>Tracheophyta</taxon>
        <taxon>Spermatophyta</taxon>
        <taxon>Magnoliopsida</taxon>
        <taxon>Liliopsida</taxon>
        <taxon>Dioscoreales</taxon>
        <taxon>Dioscoreaceae</taxon>
        <taxon>Dioscorea</taxon>
    </lineage>
</organism>
<reference evidence="2" key="1">
    <citation type="submission" date="2021-03" db="EMBL/GenBank/DDBJ databases">
        <authorList>
            <person name="Li Z."/>
            <person name="Yang C."/>
        </authorList>
    </citation>
    <scope>NUCLEOTIDE SEQUENCE</scope>
    <source>
        <strain evidence="2">Dzin_1.0</strain>
        <tissue evidence="2">Leaf</tissue>
    </source>
</reference>
<dbReference type="Proteomes" id="UP001085076">
    <property type="component" value="Miscellaneous, Linkage group lg04"/>
</dbReference>
<evidence type="ECO:0000256" key="1">
    <source>
        <dbReference type="SAM" id="MobiDB-lite"/>
    </source>
</evidence>